<dbReference type="AlphaFoldDB" id="A0A0L0HBQ5"/>
<dbReference type="InterPro" id="IPR036380">
    <property type="entry name" value="Isochorismatase-like_sf"/>
</dbReference>
<dbReference type="GeneID" id="27689860"/>
<dbReference type="EMBL" id="KQ257461">
    <property type="protein sequence ID" value="KNC98163.1"/>
    <property type="molecule type" value="Genomic_DNA"/>
</dbReference>
<gene>
    <name evidence="4" type="ORF">SPPG_06567</name>
</gene>
<dbReference type="Pfam" id="PF00857">
    <property type="entry name" value="Isochorismatase"/>
    <property type="match status" value="1"/>
</dbReference>
<keyword evidence="2" id="KW-0378">Hydrolase</keyword>
<keyword evidence="5" id="KW-1185">Reference proteome</keyword>
<organism evidence="4 5">
    <name type="scientific">Spizellomyces punctatus (strain DAOM BR117)</name>
    <dbReference type="NCBI Taxonomy" id="645134"/>
    <lineage>
        <taxon>Eukaryota</taxon>
        <taxon>Fungi</taxon>
        <taxon>Fungi incertae sedis</taxon>
        <taxon>Chytridiomycota</taxon>
        <taxon>Chytridiomycota incertae sedis</taxon>
        <taxon>Chytridiomycetes</taxon>
        <taxon>Spizellomycetales</taxon>
        <taxon>Spizellomycetaceae</taxon>
        <taxon>Spizellomyces</taxon>
    </lineage>
</organism>
<dbReference type="PANTHER" id="PTHR43540:SF1">
    <property type="entry name" value="ISOCHORISMATASE HYDROLASE"/>
    <property type="match status" value="1"/>
</dbReference>
<dbReference type="SUPFAM" id="SSF52499">
    <property type="entry name" value="Isochorismatase-like hydrolases"/>
    <property type="match status" value="1"/>
</dbReference>
<evidence type="ECO:0000256" key="1">
    <source>
        <dbReference type="ARBA" id="ARBA00006336"/>
    </source>
</evidence>
<dbReference type="STRING" id="645134.A0A0L0HBQ5"/>
<evidence type="ECO:0000256" key="2">
    <source>
        <dbReference type="ARBA" id="ARBA00022801"/>
    </source>
</evidence>
<dbReference type="RefSeq" id="XP_016606203.1">
    <property type="nucleotide sequence ID" value="XM_016754768.1"/>
</dbReference>
<dbReference type="Proteomes" id="UP000053201">
    <property type="component" value="Unassembled WGS sequence"/>
</dbReference>
<dbReference type="GO" id="GO:0016787">
    <property type="term" value="F:hydrolase activity"/>
    <property type="evidence" value="ECO:0007669"/>
    <property type="project" value="UniProtKB-KW"/>
</dbReference>
<reference evidence="4 5" key="1">
    <citation type="submission" date="2009-08" db="EMBL/GenBank/DDBJ databases">
        <title>The Genome Sequence of Spizellomyces punctatus strain DAOM BR117.</title>
        <authorList>
            <consortium name="The Broad Institute Genome Sequencing Platform"/>
            <person name="Russ C."/>
            <person name="Cuomo C."/>
            <person name="Shea T."/>
            <person name="Young S.K."/>
            <person name="Zeng Q."/>
            <person name="Koehrsen M."/>
            <person name="Haas B."/>
            <person name="Borodovsky M."/>
            <person name="Guigo R."/>
            <person name="Alvarado L."/>
            <person name="Berlin A."/>
            <person name="Bochicchio J."/>
            <person name="Borenstein D."/>
            <person name="Chapman S."/>
            <person name="Chen Z."/>
            <person name="Engels R."/>
            <person name="Freedman E."/>
            <person name="Gellesch M."/>
            <person name="Goldberg J."/>
            <person name="Griggs A."/>
            <person name="Gujja S."/>
            <person name="Heiman D."/>
            <person name="Hepburn T."/>
            <person name="Howarth C."/>
            <person name="Jen D."/>
            <person name="Larson L."/>
            <person name="Lewis B."/>
            <person name="Mehta T."/>
            <person name="Park D."/>
            <person name="Pearson M."/>
            <person name="Roberts A."/>
            <person name="Saif S."/>
            <person name="Shenoy N."/>
            <person name="Sisk P."/>
            <person name="Stolte C."/>
            <person name="Sykes S."/>
            <person name="Thomson T."/>
            <person name="Walk T."/>
            <person name="White J."/>
            <person name="Yandava C."/>
            <person name="Burger G."/>
            <person name="Gray M.W."/>
            <person name="Holland P.W.H."/>
            <person name="King N."/>
            <person name="Lang F.B.F."/>
            <person name="Roger A.J."/>
            <person name="Ruiz-Trillo I."/>
            <person name="Lander E."/>
            <person name="Nusbaum C."/>
        </authorList>
    </citation>
    <scope>NUCLEOTIDE SEQUENCE [LARGE SCALE GENOMIC DNA]</scope>
    <source>
        <strain evidence="4 5">DAOM BR117</strain>
    </source>
</reference>
<name>A0A0L0HBQ5_SPIPD</name>
<dbReference type="CDD" id="cd00431">
    <property type="entry name" value="cysteine_hydrolases"/>
    <property type="match status" value="1"/>
</dbReference>
<sequence length="209" mass="23548">MDSKNTEAEGKTILLICDFQEGTLSIWKEDPEWKERTLANLRSLLSSVRSTTMYKERNLLIGFVGIAFSPGYPEIGPNSHHIFQFFLKSGILLRGNPDVEFVPAPDIADDDSWPREFILYKTRGSAFHDTRLDTIIRAQNVERIVICGLATSGVVLSTVRQAADLDYDVIVLEDCCGDLSKERHTAAIEHIFPMQTTVTQSKEWVADLK</sequence>
<evidence type="ECO:0000313" key="4">
    <source>
        <dbReference type="EMBL" id="KNC98163.1"/>
    </source>
</evidence>
<evidence type="ECO:0000259" key="3">
    <source>
        <dbReference type="Pfam" id="PF00857"/>
    </source>
</evidence>
<evidence type="ECO:0000313" key="5">
    <source>
        <dbReference type="Proteomes" id="UP000053201"/>
    </source>
</evidence>
<dbReference type="eggNOG" id="ENOG502S9B3">
    <property type="taxonomic scope" value="Eukaryota"/>
</dbReference>
<dbReference type="OrthoDB" id="1739143at2759"/>
<dbReference type="PANTHER" id="PTHR43540">
    <property type="entry name" value="PEROXYUREIDOACRYLATE/UREIDOACRYLATE AMIDOHYDROLASE-RELATED"/>
    <property type="match status" value="1"/>
</dbReference>
<dbReference type="OMA" id="LYTVKDC"/>
<comment type="similarity">
    <text evidence="1">Belongs to the isochorismatase family.</text>
</comment>
<dbReference type="InterPro" id="IPR000868">
    <property type="entry name" value="Isochorismatase-like_dom"/>
</dbReference>
<dbReference type="InterPro" id="IPR050272">
    <property type="entry name" value="Isochorismatase-like_hydrls"/>
</dbReference>
<dbReference type="InParanoid" id="A0A0L0HBQ5"/>
<protein>
    <recommendedName>
        <fullName evidence="3">Isochorismatase-like domain-containing protein</fullName>
    </recommendedName>
</protein>
<feature type="domain" description="Isochorismatase-like" evidence="3">
    <location>
        <begin position="12"/>
        <end position="202"/>
    </location>
</feature>
<dbReference type="VEuPathDB" id="FungiDB:SPPG_06567"/>
<accession>A0A0L0HBQ5</accession>
<proteinExistence type="inferred from homology"/>
<dbReference type="Gene3D" id="3.40.50.850">
    <property type="entry name" value="Isochorismatase-like"/>
    <property type="match status" value="1"/>
</dbReference>